<gene>
    <name evidence="1" type="ORF">QS748_08865</name>
</gene>
<comment type="caution">
    <text evidence="1">The sequence shown here is derived from an EMBL/GenBank/DDBJ whole genome shotgun (WGS) entry which is preliminary data.</text>
</comment>
<proteinExistence type="predicted"/>
<keyword evidence="2" id="KW-1185">Reference proteome</keyword>
<dbReference type="Proteomes" id="UP001178148">
    <property type="component" value="Unassembled WGS sequence"/>
</dbReference>
<name>A0AA90NTX2_9GAMM</name>
<organism evidence="1 2">
    <name type="scientific">Candidatus Endonucleibacter bathymodioli</name>
    <dbReference type="NCBI Taxonomy" id="539814"/>
    <lineage>
        <taxon>Bacteria</taxon>
        <taxon>Pseudomonadati</taxon>
        <taxon>Pseudomonadota</taxon>
        <taxon>Gammaproteobacteria</taxon>
        <taxon>Oceanospirillales</taxon>
        <taxon>Endozoicomonadaceae</taxon>
        <taxon>Candidatus Endonucleibacter</taxon>
    </lineage>
</organism>
<dbReference type="AlphaFoldDB" id="A0AA90NTX2"/>
<protein>
    <submittedName>
        <fullName evidence="1">Uncharacterized protein</fullName>
    </submittedName>
</protein>
<sequence>MMVKILVSPSMLTKVIAEKEEFTNNERQDCAEKVSDLRLGALTSFGCATERCEDLQLQTLPLHRFDDSDAKKIMYTGLTIELESKNCTADVIGKLSKLIQEQHFQKHIYICDDQNALKTFDVSKLNAYTHSNKNYVCIAGKSGVYEVMSECDISKDNTRYRSMAKRHLKGSYQAIALVHRPKITRHEDAVSIDQITIGETVIPSIQTDNNAYSKKQALKRTAQLAEHTDGSTDSNDIFVWPSNTPSKRFCPLDSKV</sequence>
<evidence type="ECO:0000313" key="1">
    <source>
        <dbReference type="EMBL" id="MDP0589280.1"/>
    </source>
</evidence>
<accession>A0AA90NTX2</accession>
<evidence type="ECO:0000313" key="2">
    <source>
        <dbReference type="Proteomes" id="UP001178148"/>
    </source>
</evidence>
<dbReference type="EMBL" id="JASXSV010000012">
    <property type="protein sequence ID" value="MDP0589280.1"/>
    <property type="molecule type" value="Genomic_DNA"/>
</dbReference>
<reference evidence="1 2" key="1">
    <citation type="journal article" date="2023" name="bioRxiv">
        <title>An intranuclear bacterial parasite of deep-sea mussels expresses apoptosis inhibitors acquired from its host.</title>
        <authorList>
            <person name="Gonzalez Porras M.A."/>
            <person name="Assie A."/>
            <person name="Tietjen M."/>
            <person name="Violette M."/>
            <person name="Kleiner M."/>
            <person name="Gruber-Vodicka H."/>
            <person name="Dubilier N."/>
            <person name="Leisch N."/>
        </authorList>
    </citation>
    <scope>NUCLEOTIDE SEQUENCE [LARGE SCALE GENOMIC DNA]</scope>
    <source>
        <strain evidence="1">IAP13</strain>
    </source>
</reference>